<dbReference type="PANTHER" id="PTHR15995">
    <property type="entry name" value="PROTEIN ZWILCH HOMOLOG"/>
    <property type="match status" value="1"/>
</dbReference>
<evidence type="ECO:0000313" key="10">
    <source>
        <dbReference type="EMBL" id="KIH64242.1"/>
    </source>
</evidence>
<dbReference type="Pfam" id="PF09817">
    <property type="entry name" value="Zwilch"/>
    <property type="match status" value="1"/>
</dbReference>
<dbReference type="Gene3D" id="1.10.287.1880">
    <property type="match status" value="1"/>
</dbReference>
<gene>
    <name evidence="10" type="ORF">ANCDUO_05451</name>
</gene>
<evidence type="ECO:0000256" key="1">
    <source>
        <dbReference type="ARBA" id="ARBA00004629"/>
    </source>
</evidence>
<dbReference type="Gene3D" id="1.20.58.730">
    <property type="match status" value="1"/>
</dbReference>
<evidence type="ECO:0000256" key="5">
    <source>
        <dbReference type="ARBA" id="ARBA00022776"/>
    </source>
</evidence>
<dbReference type="GO" id="GO:0007094">
    <property type="term" value="P:mitotic spindle assembly checkpoint signaling"/>
    <property type="evidence" value="ECO:0007669"/>
    <property type="project" value="UniProtKB-UniRule"/>
</dbReference>
<dbReference type="EMBL" id="KN728176">
    <property type="protein sequence ID" value="KIH64242.1"/>
    <property type="molecule type" value="Genomic_DNA"/>
</dbReference>
<keyword evidence="3 9" id="KW-0158">Chromosome</keyword>
<keyword evidence="7 9" id="KW-0131">Cell cycle</keyword>
<keyword evidence="5 9" id="KW-0498">Mitosis</keyword>
<dbReference type="OrthoDB" id="5556307at2759"/>
<dbReference type="GO" id="GO:0034501">
    <property type="term" value="P:protein localization to kinetochore"/>
    <property type="evidence" value="ECO:0007669"/>
    <property type="project" value="UniProtKB-UniRule"/>
</dbReference>
<evidence type="ECO:0000256" key="4">
    <source>
        <dbReference type="ARBA" id="ARBA00022618"/>
    </source>
</evidence>
<evidence type="ECO:0000256" key="8">
    <source>
        <dbReference type="ARBA" id="ARBA00023328"/>
    </source>
</evidence>
<evidence type="ECO:0000256" key="3">
    <source>
        <dbReference type="ARBA" id="ARBA00022454"/>
    </source>
</evidence>
<evidence type="ECO:0000256" key="7">
    <source>
        <dbReference type="ARBA" id="ARBA00023306"/>
    </source>
</evidence>
<evidence type="ECO:0000256" key="9">
    <source>
        <dbReference type="RuleBase" id="RU369076"/>
    </source>
</evidence>
<evidence type="ECO:0000256" key="2">
    <source>
        <dbReference type="ARBA" id="ARBA00009062"/>
    </source>
</evidence>
<comment type="similarity">
    <text evidence="2 9">Belongs to the ZWILCH family.</text>
</comment>
<keyword evidence="8 9" id="KW-0137">Centromere</keyword>
<sequence>MAEVISPNQRQVISERKEDCVDYGPLLANFRVRLCKSADVPILTDYYGQRQCEIVLIDLPPREKDDEQVASAVEGCDRVGSPMNCENAGPDGPLIFDFLSLAKLEERSGADDDRLRGHRVIISETHFDCNPLGTAVAFGLRNRLMRQSSMDKNLIDKPVWIAADAEDKFGTTFLGFYLSNGRIATFHTSVNKGHFGEECQNELNVLRQCFGDAFETRSKAMALYRILGKNVSSASGPGILLANMTLTFKWEAKVEHHLCAPSPSATAIFHFSPGWKDKRVALLESTEQLEYLLLMACVLDSGVTMIWPRGDENTHNQIVEKVRQLIALYRVQNNETERTVHGMRYFLAVWTIQSFVHNPVRRKDCRHVDFTELLWDILKKCTKLETLVAALNIVFDALKQCRINAILHEDNRSTIARLIRDAQCRNLMLPRLEALTSIQILLEIGIERFRRDMVQAYITAGFMTNDTDLDLKPQLSAGPEERARALLPLHLALQTMLEMKRHLDLPAHMLTSMTRMPDLWTNETKYSHGNSMVAATLAHFTRDPQLRFLEGKVDTRKEESGDNEIRVMDVPEVELINEFEYQYYGFSPAGFTDSVYNIAVDSWEEAVKEVVSSDSRLEMIANNKKFLSELTGMIFHRQEVKEAFNTFTVSDYSTSTVGI</sequence>
<protein>
    <recommendedName>
        <fullName evidence="9">Protein zwilch</fullName>
    </recommendedName>
</protein>
<dbReference type="AlphaFoldDB" id="A0A0C2DNH1"/>
<keyword evidence="4 9" id="KW-0132">Cell division</keyword>
<comment type="subcellular location">
    <subcellularLocation>
        <location evidence="1 9">Chromosome</location>
        <location evidence="1 9">Centromere</location>
        <location evidence="1 9">Kinetochore</location>
    </subcellularLocation>
</comment>
<comment type="function">
    <text evidence="9">Essential component of the mitotic checkpoint, which prevents cells from prematurely exiting mitosis. Required for the assembly of the dynein-dynactin and MAD1-MAD2 complexes onto kinetochores. Its function related to the spindle assembly machinery is proposed to depend on its association in the mitotic RZZ complex.</text>
</comment>
<keyword evidence="6 9" id="KW-0995">Kinetochore</keyword>
<dbReference type="Proteomes" id="UP000054047">
    <property type="component" value="Unassembled WGS sequence"/>
</dbReference>
<evidence type="ECO:0000313" key="11">
    <source>
        <dbReference type="Proteomes" id="UP000054047"/>
    </source>
</evidence>
<accession>A0A0C2DNH1</accession>
<reference evidence="10 11" key="1">
    <citation type="submission" date="2013-12" db="EMBL/GenBank/DDBJ databases">
        <title>Draft genome of the parsitic nematode Ancylostoma duodenale.</title>
        <authorList>
            <person name="Mitreva M."/>
        </authorList>
    </citation>
    <scope>NUCLEOTIDE SEQUENCE [LARGE SCALE GENOMIC DNA]</scope>
    <source>
        <strain evidence="10 11">Zhejiang</strain>
    </source>
</reference>
<keyword evidence="11" id="KW-1185">Reference proteome</keyword>
<evidence type="ECO:0000256" key="6">
    <source>
        <dbReference type="ARBA" id="ARBA00022838"/>
    </source>
</evidence>
<dbReference type="GO" id="GO:1990423">
    <property type="term" value="C:RZZ complex"/>
    <property type="evidence" value="ECO:0007669"/>
    <property type="project" value="UniProtKB-UniRule"/>
</dbReference>
<organism evidence="10 11">
    <name type="scientific">Ancylostoma duodenale</name>
    <dbReference type="NCBI Taxonomy" id="51022"/>
    <lineage>
        <taxon>Eukaryota</taxon>
        <taxon>Metazoa</taxon>
        <taxon>Ecdysozoa</taxon>
        <taxon>Nematoda</taxon>
        <taxon>Chromadorea</taxon>
        <taxon>Rhabditida</taxon>
        <taxon>Rhabditina</taxon>
        <taxon>Rhabditomorpha</taxon>
        <taxon>Strongyloidea</taxon>
        <taxon>Ancylostomatidae</taxon>
        <taxon>Ancylostomatinae</taxon>
        <taxon>Ancylostoma</taxon>
    </lineage>
</organism>
<dbReference type="PANTHER" id="PTHR15995:SF1">
    <property type="entry name" value="PROTEIN ZWILCH HOMOLOG"/>
    <property type="match status" value="1"/>
</dbReference>
<name>A0A0C2DNH1_9BILA</name>
<proteinExistence type="inferred from homology"/>
<dbReference type="GO" id="GO:0051301">
    <property type="term" value="P:cell division"/>
    <property type="evidence" value="ECO:0007669"/>
    <property type="project" value="UniProtKB-UniRule"/>
</dbReference>
<comment type="subunit">
    <text evidence="9">Component of the RZZ complex.</text>
</comment>
<dbReference type="InterPro" id="IPR018630">
    <property type="entry name" value="Zwilch"/>
</dbReference>